<proteinExistence type="predicted"/>
<name>A0A540VX37_9GAMM</name>
<dbReference type="RefSeq" id="WP_016353436.1">
    <property type="nucleotide sequence ID" value="NZ_MBFX01000002.1"/>
</dbReference>
<evidence type="ECO:0008006" key="3">
    <source>
        <dbReference type="Google" id="ProtNLM"/>
    </source>
</evidence>
<gene>
    <name evidence="1" type="ORF">FKY71_02355</name>
</gene>
<reference evidence="1 2" key="1">
    <citation type="submission" date="2019-06" db="EMBL/GenBank/DDBJ databases">
        <title>Metagenome assembled Genome of Spiribacter salinus SL48-SHIP from the microbial mat of Salt Lake 48 (Novosibirsk region, Russia).</title>
        <authorList>
            <person name="Shipova A."/>
            <person name="Rozanov A.S."/>
            <person name="Bryanskaya A.V."/>
            <person name="Peltek S.E."/>
        </authorList>
    </citation>
    <scope>NUCLEOTIDE SEQUENCE [LARGE SCALE GENOMIC DNA]</scope>
    <source>
        <strain evidence="1">SL48-SHIP-2</strain>
    </source>
</reference>
<dbReference type="Proteomes" id="UP000315400">
    <property type="component" value="Unassembled WGS sequence"/>
</dbReference>
<sequence>MTPAAPAFARYIGIDYSGAGTPQTGLTGLRVYRAGFAALPEEIHPDSGGSKYWNRAALAEWLADRLAEPVPTLVGIDHGFSFPEIYFETHGLPANWPSFIEDFCAHWPTDRAGLRVDQVRYGSAGAGVERAGNPRWRRLAEQRIGAKSVFHFDVPGSVAKSTHAGLPWIQHVRRRAGTRLHCWPFDGWTIPAGRSAIAEIYPAIWSADYAREDRTGDQHDAYVVAAALQTADRNGTLTALLQPELDAETARIANIEGWILGVT</sequence>
<evidence type="ECO:0000313" key="1">
    <source>
        <dbReference type="EMBL" id="TQF00674.1"/>
    </source>
</evidence>
<evidence type="ECO:0000313" key="2">
    <source>
        <dbReference type="Proteomes" id="UP000315400"/>
    </source>
</evidence>
<dbReference type="AlphaFoldDB" id="A0A540VX37"/>
<dbReference type="EMBL" id="VIFK01000007">
    <property type="protein sequence ID" value="TQF00674.1"/>
    <property type="molecule type" value="Genomic_DNA"/>
</dbReference>
<comment type="caution">
    <text evidence="1">The sequence shown here is derived from an EMBL/GenBank/DDBJ whole genome shotgun (WGS) entry which is preliminary data.</text>
</comment>
<organism evidence="1 2">
    <name type="scientific">Spiribacter salinus</name>
    <dbReference type="NCBI Taxonomy" id="1335746"/>
    <lineage>
        <taxon>Bacteria</taxon>
        <taxon>Pseudomonadati</taxon>
        <taxon>Pseudomonadota</taxon>
        <taxon>Gammaproteobacteria</taxon>
        <taxon>Chromatiales</taxon>
        <taxon>Ectothiorhodospiraceae</taxon>
        <taxon>Spiribacter</taxon>
    </lineage>
</organism>
<protein>
    <recommendedName>
        <fullName evidence="3">DUF429 domain-containing protein</fullName>
    </recommendedName>
</protein>
<dbReference type="STRING" id="1260251.SPISAL_05175"/>
<accession>A0A540VX37</accession>